<evidence type="ECO:0000256" key="2">
    <source>
        <dbReference type="ARBA" id="ARBA00023155"/>
    </source>
</evidence>
<comment type="caution">
    <text evidence="5">The sequence shown here is derived from an EMBL/GenBank/DDBJ whole genome shotgun (WGS) entry which is preliminary data.</text>
</comment>
<dbReference type="Proteomes" id="UP001146793">
    <property type="component" value="Unassembled WGS sequence"/>
</dbReference>
<dbReference type="Pfam" id="PF05920">
    <property type="entry name" value="Homeobox_KN"/>
    <property type="match status" value="1"/>
</dbReference>
<accession>A0AAV7ZKM2</accession>
<evidence type="ECO:0000313" key="6">
    <source>
        <dbReference type="Proteomes" id="UP001146793"/>
    </source>
</evidence>
<keyword evidence="1 5" id="KW-0238">DNA-binding</keyword>
<dbReference type="Gene3D" id="1.10.10.60">
    <property type="entry name" value="Homeodomain-like"/>
    <property type="match status" value="1"/>
</dbReference>
<protein>
    <submittedName>
        <fullName evidence="5">Homeobox protein mohawk</fullName>
    </submittedName>
</protein>
<dbReference type="AlphaFoldDB" id="A0AAV7ZKM2"/>
<dbReference type="EMBL" id="JANTQA010000029">
    <property type="protein sequence ID" value="KAJ3441247.1"/>
    <property type="molecule type" value="Genomic_DNA"/>
</dbReference>
<organism evidence="5 6">
    <name type="scientific">Anaeramoeba flamelloides</name>
    <dbReference type="NCBI Taxonomy" id="1746091"/>
    <lineage>
        <taxon>Eukaryota</taxon>
        <taxon>Metamonada</taxon>
        <taxon>Anaeramoebidae</taxon>
        <taxon>Anaeramoeba</taxon>
    </lineage>
</organism>
<dbReference type="InterPro" id="IPR008422">
    <property type="entry name" value="KN_HD"/>
</dbReference>
<dbReference type="GO" id="GO:0006355">
    <property type="term" value="P:regulation of DNA-templated transcription"/>
    <property type="evidence" value="ECO:0007669"/>
    <property type="project" value="InterPro"/>
</dbReference>
<proteinExistence type="predicted"/>
<evidence type="ECO:0000256" key="3">
    <source>
        <dbReference type="ARBA" id="ARBA00023242"/>
    </source>
</evidence>
<evidence type="ECO:0000259" key="4">
    <source>
        <dbReference type="Pfam" id="PF05920"/>
    </source>
</evidence>
<dbReference type="GO" id="GO:0003677">
    <property type="term" value="F:DNA binding"/>
    <property type="evidence" value="ECO:0007669"/>
    <property type="project" value="UniProtKB-KW"/>
</dbReference>
<sequence>MNFPQNHSISRVQLAKSCLRGAELQDEEHNKNESLRKVVALLCQISQSKKDTNQNYEINKNSLLDKEEILKQKNKKTSTVCKFRTYSLHQNQRKDEKLITLLYVLKNEIETNFNLGTLDSNTTTNQRRDHYSQQVLGNQNLLLEQIKKMPKKCSLNYAQLLFEKFTKETNNLEKSRQMWLKAIRKNSKSNLFQDKESMINLENHVHQKFDELNQLLTNKILLEIKKIQSQTKTEQQNQKKQIITLRSKKSQANLMKPTNKKCATKICRKRLPNSSKLALKQWIEKKVYTTNGPFATYQEKKILCKKTGLALKQVSSYLGNYRRKLKNKIRKGEIPIPDWY</sequence>
<dbReference type="InterPro" id="IPR009057">
    <property type="entry name" value="Homeodomain-like_sf"/>
</dbReference>
<keyword evidence="2 5" id="KW-0371">Homeobox</keyword>
<evidence type="ECO:0000256" key="1">
    <source>
        <dbReference type="ARBA" id="ARBA00023125"/>
    </source>
</evidence>
<gene>
    <name evidence="5" type="ORF">M0812_13253</name>
</gene>
<keyword evidence="3" id="KW-0539">Nucleus</keyword>
<reference evidence="5" key="1">
    <citation type="submission" date="2022-08" db="EMBL/GenBank/DDBJ databases">
        <title>Novel sulphate-reducing endosymbionts in the free-living metamonad Anaeramoeba.</title>
        <authorList>
            <person name="Jerlstrom-Hultqvist J."/>
            <person name="Cepicka I."/>
            <person name="Gallot-Lavallee L."/>
            <person name="Salas-Leiva D."/>
            <person name="Curtis B.A."/>
            <person name="Zahonova K."/>
            <person name="Pipaliya S."/>
            <person name="Dacks J."/>
            <person name="Roger A.J."/>
        </authorList>
    </citation>
    <scope>NUCLEOTIDE SEQUENCE</scope>
    <source>
        <strain evidence="5">Busselton2</strain>
    </source>
</reference>
<feature type="domain" description="KN homeodomain" evidence="4">
    <location>
        <begin position="293"/>
        <end position="323"/>
    </location>
</feature>
<dbReference type="SUPFAM" id="SSF46689">
    <property type="entry name" value="Homeodomain-like"/>
    <property type="match status" value="1"/>
</dbReference>
<name>A0AAV7ZKM2_9EUKA</name>
<evidence type="ECO:0000313" key="5">
    <source>
        <dbReference type="EMBL" id="KAJ3441247.1"/>
    </source>
</evidence>